<evidence type="ECO:0000313" key="5">
    <source>
        <dbReference type="EMBL" id="CAL5039908.1"/>
    </source>
</evidence>
<comment type="function">
    <text evidence="4">Dirigent proteins impart stereoselectivity on the phenoxy radical-coupling reaction, yielding optically active lignans from two molecules of coniferyl alcohol in the biosynthesis of lignans, flavonolignans, and alkaloids and thus plays a central role in plant secondary metabolism.</text>
</comment>
<dbReference type="GO" id="GO:0048046">
    <property type="term" value="C:apoplast"/>
    <property type="evidence" value="ECO:0007669"/>
    <property type="project" value="UniProtKB-SubCell"/>
</dbReference>
<proteinExistence type="inferred from homology"/>
<dbReference type="AlphaFoldDB" id="A0ABC9DJL8"/>
<accession>A0ABC9DJL8</accession>
<keyword evidence="4" id="KW-0052">Apoplast</keyword>
<protein>
    <recommendedName>
        <fullName evidence="4">Dirigent protein</fullName>
    </recommendedName>
</protein>
<reference evidence="6" key="1">
    <citation type="submission" date="2024-06" db="EMBL/GenBank/DDBJ databases">
        <authorList>
            <person name="Ryan C."/>
        </authorList>
    </citation>
    <scope>NUCLEOTIDE SEQUENCE [LARGE SCALE GENOMIC DNA]</scope>
</reference>
<dbReference type="GO" id="GO:0009699">
    <property type="term" value="P:phenylpropanoid biosynthetic process"/>
    <property type="evidence" value="ECO:0007669"/>
    <property type="project" value="UniProtKB-ARBA"/>
</dbReference>
<dbReference type="InterPro" id="IPR044859">
    <property type="entry name" value="Allene_oxi_cyc_Dirigent"/>
</dbReference>
<evidence type="ECO:0000256" key="4">
    <source>
        <dbReference type="RuleBase" id="RU363099"/>
    </source>
</evidence>
<dbReference type="PANTHER" id="PTHR21495">
    <property type="entry name" value="NUCLEOPORIN-RELATED"/>
    <property type="match status" value="1"/>
</dbReference>
<evidence type="ECO:0000256" key="1">
    <source>
        <dbReference type="ARBA" id="ARBA00010746"/>
    </source>
</evidence>
<comment type="subcellular location">
    <subcellularLocation>
        <location evidence="4">Secreted</location>
        <location evidence="4">Extracellular space</location>
        <location evidence="4">Apoplast</location>
    </subcellularLocation>
</comment>
<comment type="similarity">
    <text evidence="1 4">Belongs to the plant dirigent protein family.</text>
</comment>
<dbReference type="Pfam" id="PF03018">
    <property type="entry name" value="Dirigent"/>
    <property type="match status" value="1"/>
</dbReference>
<gene>
    <name evidence="5" type="ORF">URODEC1_LOCUS85802</name>
</gene>
<organism evidence="5 6">
    <name type="scientific">Urochloa decumbens</name>
    <dbReference type="NCBI Taxonomy" id="240449"/>
    <lineage>
        <taxon>Eukaryota</taxon>
        <taxon>Viridiplantae</taxon>
        <taxon>Streptophyta</taxon>
        <taxon>Embryophyta</taxon>
        <taxon>Tracheophyta</taxon>
        <taxon>Spermatophyta</taxon>
        <taxon>Magnoliopsida</taxon>
        <taxon>Liliopsida</taxon>
        <taxon>Poales</taxon>
        <taxon>Poaceae</taxon>
        <taxon>PACMAD clade</taxon>
        <taxon>Panicoideae</taxon>
        <taxon>Panicodae</taxon>
        <taxon>Paniceae</taxon>
        <taxon>Melinidinae</taxon>
        <taxon>Urochloa</taxon>
    </lineage>
</organism>
<dbReference type="EMBL" id="OZ075143">
    <property type="protein sequence ID" value="CAL5039908.1"/>
    <property type="molecule type" value="Genomic_DNA"/>
</dbReference>
<dbReference type="InterPro" id="IPR004265">
    <property type="entry name" value="Dirigent"/>
</dbReference>
<comment type="subunit">
    <text evidence="2 4">Homodimer.</text>
</comment>
<evidence type="ECO:0000256" key="2">
    <source>
        <dbReference type="ARBA" id="ARBA00011738"/>
    </source>
</evidence>
<name>A0ABC9DJL8_9POAL</name>
<evidence type="ECO:0000313" key="6">
    <source>
        <dbReference type="Proteomes" id="UP001497457"/>
    </source>
</evidence>
<reference evidence="5 6" key="2">
    <citation type="submission" date="2024-10" db="EMBL/GenBank/DDBJ databases">
        <authorList>
            <person name="Ryan C."/>
        </authorList>
    </citation>
    <scope>NUCLEOTIDE SEQUENCE [LARGE SCALE GENOMIC DNA]</scope>
</reference>
<keyword evidence="6" id="KW-1185">Reference proteome</keyword>
<sequence length="186" mass="21242">MERETRPDIGYLVDQLEETEKDTIQMEEGQICCAQHQESVLRLVLYLHQFNASGPNRNEEVVVHTNHVHRFGTIIADDWVLTPTSDPNDTIVGRVQGLHMQAGQKEGNQWYTSFNLVFEDQRFAGSTLQVMGRTTAERNGEWSIVGGTGKFRRAKGTIEFTCLPDPSPFHFLKKLDIEVFYTPRNS</sequence>
<dbReference type="Proteomes" id="UP001497457">
    <property type="component" value="Chromosome 33rd"/>
</dbReference>
<keyword evidence="3 4" id="KW-0964">Secreted</keyword>
<dbReference type="Gene3D" id="2.40.480.10">
    <property type="entry name" value="Allene oxide cyclase-like"/>
    <property type="match status" value="1"/>
</dbReference>
<evidence type="ECO:0000256" key="3">
    <source>
        <dbReference type="ARBA" id="ARBA00022525"/>
    </source>
</evidence>